<dbReference type="EMBL" id="JANBPW010004731">
    <property type="protein sequence ID" value="KAJ1934238.1"/>
    <property type="molecule type" value="Genomic_DNA"/>
</dbReference>
<sequence>MSVNLPQKRQLVDDQHQQSAAADSESQLAPDAQTTAADSGSGKGKEVDGNEEAIDRVDDDDDDDDEDDDDDDDDTAGDGQGDEMARESLSLHVTWQGAKHTLRISQYATVLSIKVLLEELTGVEVTSQKLLGLVKGRLPRDQDTLVQLGVADGMKVRLMGTRTADKLRPRGPQDNLWAGGANADELDVDYVPDNTSVVISTDHGQKLDGLVQSAEVRLMNEPRVGKKLAVLDLDYTLFDCKNVSGDIADMARPGLHEFLSAIYP</sequence>
<evidence type="ECO:0000313" key="2">
    <source>
        <dbReference type="Proteomes" id="UP001150603"/>
    </source>
</evidence>
<reference evidence="1" key="1">
    <citation type="submission" date="2022-07" db="EMBL/GenBank/DDBJ databases">
        <title>Phylogenomic reconstructions and comparative analyses of Kickxellomycotina fungi.</title>
        <authorList>
            <person name="Reynolds N.K."/>
            <person name="Stajich J.E."/>
            <person name="Barry K."/>
            <person name="Grigoriev I.V."/>
            <person name="Crous P."/>
            <person name="Smith M.E."/>
        </authorList>
    </citation>
    <scope>NUCLEOTIDE SEQUENCE</scope>
    <source>
        <strain evidence="1">NRRL 5244</strain>
    </source>
</reference>
<evidence type="ECO:0000313" key="1">
    <source>
        <dbReference type="EMBL" id="KAJ1934238.1"/>
    </source>
</evidence>
<organism evidence="1 2">
    <name type="scientific">Linderina macrospora</name>
    <dbReference type="NCBI Taxonomy" id="4868"/>
    <lineage>
        <taxon>Eukaryota</taxon>
        <taxon>Fungi</taxon>
        <taxon>Fungi incertae sedis</taxon>
        <taxon>Zoopagomycota</taxon>
        <taxon>Kickxellomycotina</taxon>
        <taxon>Kickxellomycetes</taxon>
        <taxon>Kickxellales</taxon>
        <taxon>Kickxellaceae</taxon>
        <taxon>Linderina</taxon>
    </lineage>
</organism>
<keyword evidence="2" id="KW-1185">Reference proteome</keyword>
<comment type="caution">
    <text evidence="1">The sequence shown here is derived from an EMBL/GenBank/DDBJ whole genome shotgun (WGS) entry which is preliminary data.</text>
</comment>
<feature type="non-terminal residue" evidence="1">
    <location>
        <position position="264"/>
    </location>
</feature>
<gene>
    <name evidence="1" type="ORF">FBU59_005765</name>
</gene>
<proteinExistence type="predicted"/>
<dbReference type="Proteomes" id="UP001150603">
    <property type="component" value="Unassembled WGS sequence"/>
</dbReference>
<name>A0ACC1J1R8_9FUNG</name>
<protein>
    <submittedName>
        <fullName evidence="1">Uncharacterized protein</fullName>
    </submittedName>
</protein>
<accession>A0ACC1J1R8</accession>